<keyword evidence="1" id="KW-0677">Repeat</keyword>
<dbReference type="SMART" id="SM00567">
    <property type="entry name" value="EZ_HEAT"/>
    <property type="match status" value="9"/>
</dbReference>
<dbReference type="PANTHER" id="PTHR12697:SF5">
    <property type="entry name" value="DEOXYHYPUSINE HYDROXYLASE"/>
    <property type="match status" value="1"/>
</dbReference>
<evidence type="ECO:0000256" key="1">
    <source>
        <dbReference type="ARBA" id="ARBA00022737"/>
    </source>
</evidence>
<evidence type="ECO:0000313" key="3">
    <source>
        <dbReference type="Proteomes" id="UP001223016"/>
    </source>
</evidence>
<protein>
    <submittedName>
        <fullName evidence="2">HEAT repeat domain-containing protein</fullName>
    </submittedName>
</protein>
<sequence length="318" mass="34347">MSLITDNPDILELQPRLEDADAVVRRIALIALADLEDPDSLPWLTEALRQDPASNVRAEAARLLEAWEEASVVTALCQALTDTGQEVREAAAQSLSQLKTEAAGQLLLPWARHADPFVRGSALRALRELRLPASAEVAREALIDPAAAIRREAVGILGWLKHTEALADLTQRLATDDDIEVRRMAAGAVGFAGTPAVIEALTTALNDPRWQVREEAATTLGKVGDESAGRALLVALDDAYWQVRLRAVRSLGRLKYSPARGAVESLLSHSISNLRKESALALGEFGDPQALSALRLAEHDGDPEVRKAVRIALSQLEP</sequence>
<dbReference type="InterPro" id="IPR011989">
    <property type="entry name" value="ARM-like"/>
</dbReference>
<dbReference type="Gene3D" id="1.25.10.10">
    <property type="entry name" value="Leucine-rich Repeat Variant"/>
    <property type="match status" value="2"/>
</dbReference>
<dbReference type="InterPro" id="IPR000357">
    <property type="entry name" value="HEAT"/>
</dbReference>
<proteinExistence type="predicted"/>
<dbReference type="SUPFAM" id="SSF48371">
    <property type="entry name" value="ARM repeat"/>
    <property type="match status" value="1"/>
</dbReference>
<dbReference type="Pfam" id="PF13646">
    <property type="entry name" value="HEAT_2"/>
    <property type="match status" value="2"/>
</dbReference>
<comment type="caution">
    <text evidence="2">The sequence shown here is derived from an EMBL/GenBank/DDBJ whole genome shotgun (WGS) entry which is preliminary data.</text>
</comment>
<dbReference type="RefSeq" id="WP_304575117.1">
    <property type="nucleotide sequence ID" value="NZ_JAUQOO010000010.1"/>
</dbReference>
<name>A0ABT9CSB6_9PSED</name>
<gene>
    <name evidence="2" type="ORF">Q6A51_14760</name>
</gene>
<dbReference type="Proteomes" id="UP001223016">
    <property type="component" value="Unassembled WGS sequence"/>
</dbReference>
<dbReference type="PANTHER" id="PTHR12697">
    <property type="entry name" value="PBS LYASE HEAT-LIKE PROTEIN"/>
    <property type="match status" value="1"/>
</dbReference>
<organism evidence="2 3">
    <name type="scientific">Pseudomonas serbiensis</name>
    <dbReference type="NCBI Taxonomy" id="3064350"/>
    <lineage>
        <taxon>Bacteria</taxon>
        <taxon>Pseudomonadati</taxon>
        <taxon>Pseudomonadota</taxon>
        <taxon>Gammaproteobacteria</taxon>
        <taxon>Pseudomonadales</taxon>
        <taxon>Pseudomonadaceae</taxon>
        <taxon>Pseudomonas</taxon>
    </lineage>
</organism>
<evidence type="ECO:0000313" key="2">
    <source>
        <dbReference type="EMBL" id="MDO7928054.1"/>
    </source>
</evidence>
<dbReference type="InterPro" id="IPR004155">
    <property type="entry name" value="PBS_lyase_HEAT"/>
</dbReference>
<dbReference type="Pfam" id="PF02985">
    <property type="entry name" value="HEAT"/>
    <property type="match status" value="1"/>
</dbReference>
<accession>A0ABT9CSB6</accession>
<reference evidence="2 3" key="1">
    <citation type="submission" date="2023-07" db="EMBL/GenBank/DDBJ databases">
        <title>Identification of four novel Pseudomonas species associated with bacterial leaf spot of cucurbits.</title>
        <authorList>
            <person name="Fullem K.R."/>
        </authorList>
    </citation>
    <scope>NUCLEOTIDE SEQUENCE [LARGE SCALE GENOMIC DNA]</scope>
    <source>
        <strain evidence="2 3">KFB 138</strain>
    </source>
</reference>
<dbReference type="EMBL" id="JAUQOO010000010">
    <property type="protein sequence ID" value="MDO7928054.1"/>
    <property type="molecule type" value="Genomic_DNA"/>
</dbReference>
<keyword evidence="3" id="KW-1185">Reference proteome</keyword>
<dbReference type="InterPro" id="IPR016024">
    <property type="entry name" value="ARM-type_fold"/>
</dbReference>